<evidence type="ECO:0000313" key="2">
    <source>
        <dbReference type="Proteomes" id="UP000177383"/>
    </source>
</evidence>
<dbReference type="AlphaFoldDB" id="A0A1F5ZP39"/>
<evidence type="ECO:0000313" key="1">
    <source>
        <dbReference type="EMBL" id="OGG14276.1"/>
    </source>
</evidence>
<accession>A0A1F5ZP39</accession>
<dbReference type="STRING" id="1798375.A2773_06690"/>
<organism evidence="1 2">
    <name type="scientific">Candidatus Gottesmanbacteria bacterium RIFCSPHIGHO2_01_FULL_39_10</name>
    <dbReference type="NCBI Taxonomy" id="1798375"/>
    <lineage>
        <taxon>Bacteria</taxon>
        <taxon>Candidatus Gottesmaniibacteriota</taxon>
    </lineage>
</organism>
<dbReference type="Proteomes" id="UP000177383">
    <property type="component" value="Unassembled WGS sequence"/>
</dbReference>
<protein>
    <submittedName>
        <fullName evidence="1">Uncharacterized protein</fullName>
    </submittedName>
</protein>
<proteinExistence type="predicted"/>
<comment type="caution">
    <text evidence="1">The sequence shown here is derived from an EMBL/GenBank/DDBJ whole genome shotgun (WGS) entry which is preliminary data.</text>
</comment>
<gene>
    <name evidence="1" type="ORF">A2773_06690</name>
</gene>
<name>A0A1F5ZP39_9BACT</name>
<reference evidence="1 2" key="1">
    <citation type="journal article" date="2016" name="Nat. Commun.">
        <title>Thousands of microbial genomes shed light on interconnected biogeochemical processes in an aquifer system.</title>
        <authorList>
            <person name="Anantharaman K."/>
            <person name="Brown C.T."/>
            <person name="Hug L.A."/>
            <person name="Sharon I."/>
            <person name="Castelle C.J."/>
            <person name="Probst A.J."/>
            <person name="Thomas B.C."/>
            <person name="Singh A."/>
            <person name="Wilkins M.J."/>
            <person name="Karaoz U."/>
            <person name="Brodie E.L."/>
            <person name="Williams K.H."/>
            <person name="Hubbard S.S."/>
            <person name="Banfield J.F."/>
        </authorList>
    </citation>
    <scope>NUCLEOTIDE SEQUENCE [LARGE SCALE GENOMIC DNA]</scope>
</reference>
<sequence>MVSAEVMSYKGYDAKVIAPQAVLYSRPPIPSGSSVGMRRVDDASRESPKDRDKFVSQFINFLDKNRDDIATAFHGFNTSEKALLDYASHMSKNENLVYDETKAVYEEDDEKINESVFTAFNGVLSLKSSECDVSLYWDEKRKRAAGVAIEGKVDKHQKAKLLFLAYPEVLSSDAGTVQSGTILYILSRQEGARFSLDAERNIYGEARASGETKKKYYHFNKIKEPFSDNVGSHIYQLYGGRINVHDNKHFSWGSGGRGTGLVGLVRELLKRNRTRQVGI</sequence>
<dbReference type="EMBL" id="MFJE01000022">
    <property type="protein sequence ID" value="OGG14276.1"/>
    <property type="molecule type" value="Genomic_DNA"/>
</dbReference>